<protein>
    <submittedName>
        <fullName evidence="8">OmpA family protein</fullName>
    </submittedName>
</protein>
<organism evidence="8 9">
    <name type="scientific">Tropicimonas omnivorans</name>
    <dbReference type="NCBI Taxonomy" id="3075590"/>
    <lineage>
        <taxon>Bacteria</taxon>
        <taxon>Pseudomonadati</taxon>
        <taxon>Pseudomonadota</taxon>
        <taxon>Alphaproteobacteria</taxon>
        <taxon>Rhodobacterales</taxon>
        <taxon>Roseobacteraceae</taxon>
        <taxon>Tropicimonas</taxon>
    </lineage>
</organism>
<feature type="compositionally biased region" description="Basic and acidic residues" evidence="5">
    <location>
        <begin position="590"/>
        <end position="603"/>
    </location>
</feature>
<dbReference type="Pfam" id="PF00691">
    <property type="entry name" value="OmpA"/>
    <property type="match status" value="1"/>
</dbReference>
<keyword evidence="3" id="KW-0998">Cell outer membrane</keyword>
<accession>A0ABU3DD05</accession>
<dbReference type="Gene3D" id="3.30.1330.60">
    <property type="entry name" value="OmpA-like domain"/>
    <property type="match status" value="1"/>
</dbReference>
<evidence type="ECO:0000256" key="1">
    <source>
        <dbReference type="ARBA" id="ARBA00004442"/>
    </source>
</evidence>
<dbReference type="PANTHER" id="PTHR30329:SF21">
    <property type="entry name" value="LIPOPROTEIN YIAD-RELATED"/>
    <property type="match status" value="1"/>
</dbReference>
<evidence type="ECO:0000256" key="3">
    <source>
        <dbReference type="ARBA" id="ARBA00023237"/>
    </source>
</evidence>
<evidence type="ECO:0000256" key="6">
    <source>
        <dbReference type="SAM" id="SignalP"/>
    </source>
</evidence>
<feature type="chain" id="PRO_5045411439" evidence="6">
    <location>
        <begin position="28"/>
        <end position="646"/>
    </location>
</feature>
<sequence length="646" mass="68620">MRFRSLVLIAAAFVLAGALSWVSAVLAAGVIEARSGDMVAEALTESGHDWAEVSTDGLQVQLVGTAPTEADRFNALTVASRMIDASRVIDGMSVAASAPIEAPRFSIEILRNDEGVSMIGLVPASLDREALSQEVASLAGGAEVVDLLETADHPVPDGWLLASSFGLDALERLPRSKISISANRVSATAISSSGAEKRRLENELNRLAPEGVEIVLDISAPRPVITPFTLRFLIDQRGGARFDACSADTEEARARILEAAARAGLEGEAQCTLGLGVPTPEWADAVVQGIEAVARIGGGSVTFSDADVTFVGMETTSQSLFDRSVGELENNLPNVFSVEPVLPRPEIKTEDDGPVEFTATRQRDGAVDLAGRLPNEVVRTTVESFAHARFGMDEVVLAARLDDTLPEEWPIRVLAGLQALDELADGSLVVRPDTVQLTGNTGNPDARAEITRLLADKLGEGQSFEIDVTYREALDPLAALPTPQECLARVQAAQEVEKIAFEPGSTDVSGTSVRVLDQIAETLRACSKVEIQIEIAGHTDSQGRETMNLDLSQARADSVREALISRRVMTSMLTSTGYGETQPIADNDTAEGREANRRIEFRMAGEPSGDEEGGDAEDDDSPADDDADAETDSESGDAAEETGETE</sequence>
<keyword evidence="9" id="KW-1185">Reference proteome</keyword>
<evidence type="ECO:0000256" key="5">
    <source>
        <dbReference type="SAM" id="MobiDB-lite"/>
    </source>
</evidence>
<reference evidence="8 9" key="1">
    <citation type="submission" date="2023-09" db="EMBL/GenBank/DDBJ databases">
        <authorList>
            <person name="Rey-Velasco X."/>
        </authorList>
    </citation>
    <scope>NUCLEOTIDE SEQUENCE [LARGE SCALE GENOMIC DNA]</scope>
    <source>
        <strain evidence="8 9">F158</strain>
    </source>
</reference>
<comment type="caution">
    <text evidence="8">The sequence shown here is derived from an EMBL/GenBank/DDBJ whole genome shotgun (WGS) entry which is preliminary data.</text>
</comment>
<feature type="domain" description="OmpA-like" evidence="7">
    <location>
        <begin position="488"/>
        <end position="607"/>
    </location>
</feature>
<dbReference type="CDD" id="cd07185">
    <property type="entry name" value="OmpA_C-like"/>
    <property type="match status" value="1"/>
</dbReference>
<dbReference type="PANTHER" id="PTHR30329">
    <property type="entry name" value="STATOR ELEMENT OF FLAGELLAR MOTOR COMPLEX"/>
    <property type="match status" value="1"/>
</dbReference>
<dbReference type="Proteomes" id="UP001265259">
    <property type="component" value="Unassembled WGS sequence"/>
</dbReference>
<evidence type="ECO:0000256" key="4">
    <source>
        <dbReference type="PROSITE-ProRule" id="PRU00473"/>
    </source>
</evidence>
<dbReference type="RefSeq" id="WP_311689365.1">
    <property type="nucleotide sequence ID" value="NZ_JAVRHL010000001.1"/>
</dbReference>
<evidence type="ECO:0000256" key="2">
    <source>
        <dbReference type="ARBA" id="ARBA00023136"/>
    </source>
</evidence>
<evidence type="ECO:0000259" key="7">
    <source>
        <dbReference type="PROSITE" id="PS51123"/>
    </source>
</evidence>
<dbReference type="EMBL" id="JAVRHL010000001">
    <property type="protein sequence ID" value="MDT0681591.1"/>
    <property type="molecule type" value="Genomic_DNA"/>
</dbReference>
<dbReference type="SUPFAM" id="SSF103088">
    <property type="entry name" value="OmpA-like"/>
    <property type="match status" value="1"/>
</dbReference>
<feature type="compositionally biased region" description="Acidic residues" evidence="5">
    <location>
        <begin position="608"/>
        <end position="646"/>
    </location>
</feature>
<feature type="region of interest" description="Disordered" evidence="5">
    <location>
        <begin position="574"/>
        <end position="646"/>
    </location>
</feature>
<dbReference type="Gene3D" id="3.40.1520.20">
    <property type="match status" value="2"/>
</dbReference>
<dbReference type="PRINTS" id="PR01021">
    <property type="entry name" value="OMPADOMAIN"/>
</dbReference>
<dbReference type="InterPro" id="IPR006665">
    <property type="entry name" value="OmpA-like"/>
</dbReference>
<gene>
    <name evidence="8" type="ORF">RM543_02750</name>
</gene>
<evidence type="ECO:0000313" key="9">
    <source>
        <dbReference type="Proteomes" id="UP001265259"/>
    </source>
</evidence>
<keyword evidence="6" id="KW-0732">Signal</keyword>
<dbReference type="InterPro" id="IPR006664">
    <property type="entry name" value="OMP_bac"/>
</dbReference>
<dbReference type="PROSITE" id="PS51123">
    <property type="entry name" value="OMPA_2"/>
    <property type="match status" value="1"/>
</dbReference>
<dbReference type="InterPro" id="IPR050330">
    <property type="entry name" value="Bact_OuterMem_StrucFunc"/>
</dbReference>
<evidence type="ECO:0000313" key="8">
    <source>
        <dbReference type="EMBL" id="MDT0681591.1"/>
    </source>
</evidence>
<name>A0ABU3DD05_9RHOB</name>
<proteinExistence type="predicted"/>
<comment type="subcellular location">
    <subcellularLocation>
        <location evidence="1">Cell outer membrane</location>
    </subcellularLocation>
</comment>
<dbReference type="InterPro" id="IPR036737">
    <property type="entry name" value="OmpA-like_sf"/>
</dbReference>
<keyword evidence="2 4" id="KW-0472">Membrane</keyword>
<feature type="signal peptide" evidence="6">
    <location>
        <begin position="1"/>
        <end position="27"/>
    </location>
</feature>